<evidence type="ECO:0008006" key="4">
    <source>
        <dbReference type="Google" id="ProtNLM"/>
    </source>
</evidence>
<evidence type="ECO:0000256" key="1">
    <source>
        <dbReference type="SAM" id="MobiDB-lite"/>
    </source>
</evidence>
<gene>
    <name evidence="2" type="ORF">CRHIZ90672A_00012915</name>
</gene>
<dbReference type="AlphaFoldDB" id="A0A9N9VSR4"/>
<evidence type="ECO:0000313" key="2">
    <source>
        <dbReference type="EMBL" id="CAH0028837.1"/>
    </source>
</evidence>
<evidence type="ECO:0000313" key="3">
    <source>
        <dbReference type="Proteomes" id="UP000696573"/>
    </source>
</evidence>
<dbReference type="EMBL" id="CABFNQ020000737">
    <property type="protein sequence ID" value="CAH0028837.1"/>
    <property type="molecule type" value="Genomic_DNA"/>
</dbReference>
<dbReference type="OrthoDB" id="20872at2759"/>
<reference evidence="2" key="1">
    <citation type="submission" date="2021-10" db="EMBL/GenBank/DDBJ databases">
        <authorList>
            <person name="Piombo E."/>
        </authorList>
    </citation>
    <scope>NUCLEOTIDE SEQUENCE</scope>
</reference>
<organism evidence="2 3">
    <name type="scientific">Clonostachys rhizophaga</name>
    <dbReference type="NCBI Taxonomy" id="160324"/>
    <lineage>
        <taxon>Eukaryota</taxon>
        <taxon>Fungi</taxon>
        <taxon>Dikarya</taxon>
        <taxon>Ascomycota</taxon>
        <taxon>Pezizomycotina</taxon>
        <taxon>Sordariomycetes</taxon>
        <taxon>Hypocreomycetidae</taxon>
        <taxon>Hypocreales</taxon>
        <taxon>Bionectriaceae</taxon>
        <taxon>Clonostachys</taxon>
    </lineage>
</organism>
<dbReference type="PANTHER" id="PTHR35391:SF5">
    <property type="entry name" value="DUF6590 DOMAIN-CONTAINING PROTEIN"/>
    <property type="match status" value="1"/>
</dbReference>
<feature type="compositionally biased region" description="Basic and acidic residues" evidence="1">
    <location>
        <begin position="174"/>
        <end position="183"/>
    </location>
</feature>
<name>A0A9N9VSR4_9HYPO</name>
<comment type="caution">
    <text evidence="2">The sequence shown here is derived from an EMBL/GenBank/DDBJ whole genome shotgun (WGS) entry which is preliminary data.</text>
</comment>
<accession>A0A9N9VSR4</accession>
<protein>
    <recommendedName>
        <fullName evidence="4">C2H2-type domain-containing protein</fullName>
    </recommendedName>
</protein>
<sequence>MGLSTQSAANLAEQCVKRFDQTLEIPSLAKNQWAENRRADFSLLVDGVGARARQHASLDSRLESREHELALIKTIFLNLKSYLGRCLTAVEEEPLKVAKQDVDAAIDNLALIAVAIRQAGKRSRLSKADRSFDRATLVELEIHLTCMALLRRTSFKEEFPTYHEDDAPSVSGEKPTEHLEQHKATPDWWRSEIDGEITPLQDRLIEANLRRRNRFLYAQRHSRKLAIPQAPAKEPVAVLVVPDREDIPSPKQIGVTHRQVPNNDLQETENFPALAPTSLTHASEVDSNFNLEEPKIAFQVSKTQITSITGATEYPKLRKPPVGQSGELDIEQMKIQKCPCCCEALPRAAIASKNAWKKHLSGDVRPYTCISDNCPSPFALHSTRAEWEDHMKKEHPKKWKCQLCDSTDSSLFSKVDELVEHVRRKHTDSFLEEDLEAVQL</sequence>
<feature type="region of interest" description="Disordered" evidence="1">
    <location>
        <begin position="162"/>
        <end position="183"/>
    </location>
</feature>
<keyword evidence="3" id="KW-1185">Reference proteome</keyword>
<dbReference type="PANTHER" id="PTHR35391">
    <property type="entry name" value="C2H2-TYPE DOMAIN-CONTAINING PROTEIN-RELATED"/>
    <property type="match status" value="1"/>
</dbReference>
<proteinExistence type="predicted"/>
<dbReference type="Proteomes" id="UP000696573">
    <property type="component" value="Unassembled WGS sequence"/>
</dbReference>